<feature type="binding site" evidence="6">
    <location>
        <begin position="220"/>
        <end position="224"/>
    </location>
    <ligand>
        <name>ATP</name>
        <dbReference type="ChEBI" id="CHEBI:30616"/>
    </ligand>
</feature>
<evidence type="ECO:0000259" key="7">
    <source>
        <dbReference type="PROSITE" id="PS51383"/>
    </source>
</evidence>
<dbReference type="Pfam" id="PF01256">
    <property type="entry name" value="Carb_kinase"/>
    <property type="match status" value="1"/>
</dbReference>
<comment type="similarity">
    <text evidence="6">Belongs to the NnrD/CARKD family.</text>
</comment>
<keyword evidence="5 6" id="KW-0456">Lyase</keyword>
<gene>
    <name evidence="8" type="ORF">MNEG_3436</name>
</gene>
<dbReference type="SUPFAM" id="SSF53613">
    <property type="entry name" value="Ribokinase-like"/>
    <property type="match status" value="1"/>
</dbReference>
<dbReference type="RefSeq" id="XP_013903546.1">
    <property type="nucleotide sequence ID" value="XM_014048092.1"/>
</dbReference>
<evidence type="ECO:0000256" key="3">
    <source>
        <dbReference type="ARBA" id="ARBA00022857"/>
    </source>
</evidence>
<dbReference type="GeneID" id="25736314"/>
<evidence type="ECO:0000256" key="5">
    <source>
        <dbReference type="ARBA" id="ARBA00023239"/>
    </source>
</evidence>
<comment type="function">
    <text evidence="6">Catalyzes the dehydration of the S-form of NAD(P)HX at the expense of ATP, which is converted to ADP. Together with NAD(P)HX epimerase, which catalyzes the epimerization of the S- and R-forms, the enzyme allows the repair of both epimers of NAD(P)HX, a damaged form of NAD(P)H that is a result of enzymatic or heat-dependent hydration.</text>
</comment>
<evidence type="ECO:0000256" key="1">
    <source>
        <dbReference type="ARBA" id="ARBA00022741"/>
    </source>
</evidence>
<dbReference type="EMBL" id="KK100650">
    <property type="protein sequence ID" value="KIZ04527.1"/>
    <property type="molecule type" value="Genomic_DNA"/>
</dbReference>
<reference evidence="8 9" key="1">
    <citation type="journal article" date="2013" name="BMC Genomics">
        <title>Reconstruction of the lipid metabolism for the microalga Monoraphidium neglectum from its genome sequence reveals characteristics suitable for biofuel production.</title>
        <authorList>
            <person name="Bogen C."/>
            <person name="Al-Dilaimi A."/>
            <person name="Albersmeier A."/>
            <person name="Wichmann J."/>
            <person name="Grundmann M."/>
            <person name="Rupp O."/>
            <person name="Lauersen K.J."/>
            <person name="Blifernez-Klassen O."/>
            <person name="Kalinowski J."/>
            <person name="Goesmann A."/>
            <person name="Mussgnug J.H."/>
            <person name="Kruse O."/>
        </authorList>
    </citation>
    <scope>NUCLEOTIDE SEQUENCE [LARGE SCALE GENOMIC DNA]</scope>
    <source>
        <strain evidence="8 9">SAG 48.87</strain>
    </source>
</reference>
<dbReference type="GO" id="GO:0046496">
    <property type="term" value="P:nicotinamide nucleotide metabolic process"/>
    <property type="evidence" value="ECO:0007669"/>
    <property type="project" value="UniProtKB-UniRule"/>
</dbReference>
<dbReference type="InterPro" id="IPR029056">
    <property type="entry name" value="Ribokinase-like"/>
</dbReference>
<evidence type="ECO:0000256" key="2">
    <source>
        <dbReference type="ARBA" id="ARBA00022840"/>
    </source>
</evidence>
<dbReference type="KEGG" id="mng:MNEG_3436"/>
<proteinExistence type="inferred from homology"/>
<dbReference type="STRING" id="145388.A0A0D2MVK2"/>
<dbReference type="CDD" id="cd01171">
    <property type="entry name" value="YXKO-related"/>
    <property type="match status" value="1"/>
</dbReference>
<dbReference type="GO" id="GO:0110051">
    <property type="term" value="P:metabolite repair"/>
    <property type="evidence" value="ECO:0007669"/>
    <property type="project" value="TreeGrafter"/>
</dbReference>
<dbReference type="Gene3D" id="3.40.1190.20">
    <property type="match status" value="1"/>
</dbReference>
<dbReference type="InterPro" id="IPR000631">
    <property type="entry name" value="CARKD"/>
</dbReference>
<protein>
    <recommendedName>
        <fullName evidence="6">ATP-dependent (S)-NAD(P)H-hydrate dehydratase</fullName>
        <ecNumber evidence="6">4.2.1.93</ecNumber>
    </recommendedName>
    <alternativeName>
        <fullName evidence="6">ATP-dependent NAD(P)HX dehydratase</fullName>
    </alternativeName>
</protein>
<evidence type="ECO:0000313" key="8">
    <source>
        <dbReference type="EMBL" id="KIZ04527.1"/>
    </source>
</evidence>
<comment type="catalytic activity">
    <reaction evidence="6">
        <text>(6S)-NADHX + ATP = ADP + phosphate + NADH + H(+)</text>
        <dbReference type="Rhea" id="RHEA:19017"/>
        <dbReference type="ChEBI" id="CHEBI:15378"/>
        <dbReference type="ChEBI" id="CHEBI:30616"/>
        <dbReference type="ChEBI" id="CHEBI:43474"/>
        <dbReference type="ChEBI" id="CHEBI:57945"/>
        <dbReference type="ChEBI" id="CHEBI:64074"/>
        <dbReference type="ChEBI" id="CHEBI:456216"/>
        <dbReference type="EC" id="4.2.1.93"/>
    </reaction>
</comment>
<dbReference type="HAMAP" id="MF_01965">
    <property type="entry name" value="NADHX_dehydratase"/>
    <property type="match status" value="1"/>
</dbReference>
<dbReference type="EC" id="4.2.1.93" evidence="6"/>
<keyword evidence="2 6" id="KW-0067">ATP-binding</keyword>
<evidence type="ECO:0000256" key="6">
    <source>
        <dbReference type="HAMAP-Rule" id="MF_03157"/>
    </source>
</evidence>
<dbReference type="Proteomes" id="UP000054498">
    <property type="component" value="Unassembled WGS sequence"/>
</dbReference>
<keyword evidence="3" id="KW-0521">NADP</keyword>
<keyword evidence="4 6" id="KW-0520">NAD</keyword>
<feature type="binding site" evidence="6">
    <location>
        <position position="249"/>
    </location>
    <ligand>
        <name>(6S)-NADPHX</name>
        <dbReference type="ChEBI" id="CHEBI:64076"/>
    </ligand>
</feature>
<comment type="cofactor">
    <cofactor evidence="6">
        <name>Mg(2+)</name>
        <dbReference type="ChEBI" id="CHEBI:18420"/>
    </cofactor>
</comment>
<feature type="domain" description="YjeF C-terminal" evidence="7">
    <location>
        <begin position="15"/>
        <end position="322"/>
    </location>
</feature>
<comment type="catalytic activity">
    <reaction evidence="6">
        <text>(6S)-NADPHX + ATP = ADP + phosphate + NADPH + H(+)</text>
        <dbReference type="Rhea" id="RHEA:32231"/>
        <dbReference type="ChEBI" id="CHEBI:15378"/>
        <dbReference type="ChEBI" id="CHEBI:30616"/>
        <dbReference type="ChEBI" id="CHEBI:43474"/>
        <dbReference type="ChEBI" id="CHEBI:57783"/>
        <dbReference type="ChEBI" id="CHEBI:64076"/>
        <dbReference type="ChEBI" id="CHEBI:456216"/>
        <dbReference type="EC" id="4.2.1.93"/>
    </reaction>
</comment>
<feature type="binding site" evidence="6">
    <location>
        <begin position="178"/>
        <end position="184"/>
    </location>
    <ligand>
        <name>(6S)-NADPHX</name>
        <dbReference type="ChEBI" id="CHEBI:64076"/>
    </ligand>
</feature>
<keyword evidence="1 6" id="KW-0547">Nucleotide-binding</keyword>
<dbReference type="PROSITE" id="PS51383">
    <property type="entry name" value="YJEF_C_3"/>
    <property type="match status" value="1"/>
</dbReference>
<feature type="binding site" evidence="6">
    <location>
        <begin position="239"/>
        <end position="248"/>
    </location>
    <ligand>
        <name>ATP</name>
        <dbReference type="ChEBI" id="CHEBI:30616"/>
    </ligand>
</feature>
<evidence type="ECO:0000313" key="9">
    <source>
        <dbReference type="Proteomes" id="UP000054498"/>
    </source>
</evidence>
<dbReference type="OrthoDB" id="8110916at2759"/>
<organism evidence="8 9">
    <name type="scientific">Monoraphidium neglectum</name>
    <dbReference type="NCBI Taxonomy" id="145388"/>
    <lineage>
        <taxon>Eukaryota</taxon>
        <taxon>Viridiplantae</taxon>
        <taxon>Chlorophyta</taxon>
        <taxon>core chlorophytes</taxon>
        <taxon>Chlorophyceae</taxon>
        <taxon>CS clade</taxon>
        <taxon>Sphaeropleales</taxon>
        <taxon>Selenastraceae</taxon>
        <taxon>Monoraphidium</taxon>
    </lineage>
</organism>
<keyword evidence="6" id="KW-0597">Phosphoprotein</keyword>
<accession>A0A0D2MVK2</accession>
<sequence length="326" mass="33141">MASAASSPASVDAAILEGARRLIPPLTASGHKGQNGKVGVLGGCREYTGAPYFAGIAAVKVGADLSHVFCTPGAAPTIKGYSPELIVLPFLPDESSPLDPQGSAKLVSQIKAWLGRIGCLVVGPGLGDDPGVVAVSRTVLREARAAGLPLLVDGSGLNFVAQDPDLIRGYDRCIVTPNLVEFGRLAGGLGLELDGAIGPQWQEQTQQLAAALDGPIVVSKGPADVISDGATTAACSLPASLRRAGGQGDLVAGSIAAFMCWAFPRRGGGGVDGGDGRRALMHAAYGGCAVVRAASARAFAERRRSMLAGDIIPHLQGAFEEVFPDA</sequence>
<dbReference type="PANTHER" id="PTHR12592:SF0">
    <property type="entry name" value="ATP-DEPENDENT (S)-NAD(P)H-HYDRATE DEHYDRATASE"/>
    <property type="match status" value="1"/>
</dbReference>
<dbReference type="AlphaFoldDB" id="A0A0D2MVK2"/>
<dbReference type="GO" id="GO:0005524">
    <property type="term" value="F:ATP binding"/>
    <property type="evidence" value="ECO:0007669"/>
    <property type="project" value="UniProtKB-KW"/>
</dbReference>
<feature type="binding site" evidence="6">
    <location>
        <position position="125"/>
    </location>
    <ligand>
        <name>(6S)-NADPHX</name>
        <dbReference type="ChEBI" id="CHEBI:64076"/>
    </ligand>
</feature>
<evidence type="ECO:0000256" key="4">
    <source>
        <dbReference type="ARBA" id="ARBA00023027"/>
    </source>
</evidence>
<dbReference type="GO" id="GO:0047453">
    <property type="term" value="F:ATP-dependent NAD(P)H-hydrate dehydratase activity"/>
    <property type="evidence" value="ECO:0007669"/>
    <property type="project" value="UniProtKB-UniRule"/>
</dbReference>
<keyword evidence="9" id="KW-1185">Reference proteome</keyword>
<dbReference type="PANTHER" id="PTHR12592">
    <property type="entry name" value="ATP-DEPENDENT (S)-NAD(P)H-HYDRATE DEHYDRATASE FAMILY MEMBER"/>
    <property type="match status" value="1"/>
</dbReference>
<dbReference type="NCBIfam" id="TIGR00196">
    <property type="entry name" value="yjeF_cterm"/>
    <property type="match status" value="1"/>
</dbReference>
<name>A0A0D2MVK2_9CHLO</name>